<name>A0A5N4EEM7_CAMDR</name>
<dbReference type="Proteomes" id="UP000299084">
    <property type="component" value="Unassembled WGS sequence"/>
</dbReference>
<dbReference type="EMBL" id="JWIN03000002">
    <property type="protein sequence ID" value="KAB1281951.1"/>
    <property type="molecule type" value="Genomic_DNA"/>
</dbReference>
<keyword evidence="3" id="KW-1185">Reference proteome</keyword>
<evidence type="ECO:0000256" key="1">
    <source>
        <dbReference type="SAM" id="MobiDB-lite"/>
    </source>
</evidence>
<evidence type="ECO:0000313" key="2">
    <source>
        <dbReference type="EMBL" id="KAB1281951.1"/>
    </source>
</evidence>
<accession>A0A5N4EEM7</accession>
<proteinExistence type="predicted"/>
<organism evidence="2 3">
    <name type="scientific">Camelus dromedarius</name>
    <name type="common">Dromedary</name>
    <name type="synonym">Arabian camel</name>
    <dbReference type="NCBI Taxonomy" id="9838"/>
    <lineage>
        <taxon>Eukaryota</taxon>
        <taxon>Metazoa</taxon>
        <taxon>Chordata</taxon>
        <taxon>Craniata</taxon>
        <taxon>Vertebrata</taxon>
        <taxon>Euteleostomi</taxon>
        <taxon>Mammalia</taxon>
        <taxon>Eutheria</taxon>
        <taxon>Laurasiatheria</taxon>
        <taxon>Artiodactyla</taxon>
        <taxon>Tylopoda</taxon>
        <taxon>Camelidae</taxon>
        <taxon>Camelus</taxon>
    </lineage>
</organism>
<comment type="caution">
    <text evidence="2">The sequence shown here is derived from an EMBL/GenBank/DDBJ whole genome shotgun (WGS) entry which is preliminary data.</text>
</comment>
<dbReference type="AlphaFoldDB" id="A0A5N4EEM7"/>
<reference evidence="2 3" key="1">
    <citation type="journal article" date="2019" name="Mol. Ecol. Resour.">
        <title>Improving Illumina assemblies with Hi-C and long reads: an example with the North African dromedary.</title>
        <authorList>
            <person name="Elbers J.P."/>
            <person name="Rogers M.F."/>
            <person name="Perelman P.L."/>
            <person name="Proskuryakova A.A."/>
            <person name="Serdyukova N.A."/>
            <person name="Johnson W.E."/>
            <person name="Horin P."/>
            <person name="Corander J."/>
            <person name="Murphy D."/>
            <person name="Burger P.A."/>
        </authorList>
    </citation>
    <scope>NUCLEOTIDE SEQUENCE [LARGE SCALE GENOMIC DNA]</scope>
    <source>
        <strain evidence="2">Drom800</strain>
        <tissue evidence="2">Blood</tissue>
    </source>
</reference>
<feature type="compositionally biased region" description="Acidic residues" evidence="1">
    <location>
        <begin position="149"/>
        <end position="158"/>
    </location>
</feature>
<feature type="region of interest" description="Disordered" evidence="1">
    <location>
        <begin position="57"/>
        <end position="158"/>
    </location>
</feature>
<sequence>MTAVNSCSVKSFPCPHLSTRSTVCCRSADFLHSSNGAKMLSHAVLTLCLVFTAARKEGRYREPPPTPPGYVGIPITDFPEGPPHPARKPPDYTVALQRSRMLARGRPPRGPRPAAAPPPGVAGPPPPQWHRPGDGDLRLGPHAGPGFSAEEDADHIDQ</sequence>
<protein>
    <submittedName>
        <fullName evidence="2">Rap guanine nucleotide exchange factor 2</fullName>
    </submittedName>
</protein>
<gene>
    <name evidence="2" type="ORF">Cadr_000001318</name>
</gene>
<evidence type="ECO:0000313" key="3">
    <source>
        <dbReference type="Proteomes" id="UP000299084"/>
    </source>
</evidence>
<feature type="compositionally biased region" description="Pro residues" evidence="1">
    <location>
        <begin position="110"/>
        <end position="129"/>
    </location>
</feature>